<dbReference type="PANTHER" id="PTHR31465">
    <property type="entry name" value="PROTEIN RTA1-RELATED"/>
    <property type="match status" value="1"/>
</dbReference>
<feature type="compositionally biased region" description="Basic and acidic residues" evidence="5">
    <location>
        <begin position="309"/>
        <end position="321"/>
    </location>
</feature>
<dbReference type="EMBL" id="JAQQWI010000007">
    <property type="protein sequence ID" value="KAK8028540.1"/>
    <property type="molecule type" value="Genomic_DNA"/>
</dbReference>
<evidence type="ECO:0000256" key="5">
    <source>
        <dbReference type="SAM" id="MobiDB-lite"/>
    </source>
</evidence>
<evidence type="ECO:0000256" key="2">
    <source>
        <dbReference type="ARBA" id="ARBA00022692"/>
    </source>
</evidence>
<name>A0ABR1S9P1_9PEZI</name>
<feature type="transmembrane region" description="Helical" evidence="6">
    <location>
        <begin position="229"/>
        <end position="250"/>
    </location>
</feature>
<feature type="transmembrane region" description="Helical" evidence="6">
    <location>
        <begin position="142"/>
        <end position="166"/>
    </location>
</feature>
<keyword evidence="3 6" id="KW-1133">Transmembrane helix</keyword>
<accession>A0ABR1S9P1</accession>
<keyword evidence="4 6" id="KW-0472">Membrane</keyword>
<feature type="region of interest" description="Disordered" evidence="5">
    <location>
        <begin position="306"/>
        <end position="361"/>
    </location>
</feature>
<keyword evidence="2 6" id="KW-0812">Transmembrane</keyword>
<feature type="compositionally biased region" description="Low complexity" evidence="5">
    <location>
        <begin position="344"/>
        <end position="361"/>
    </location>
</feature>
<keyword evidence="8" id="KW-1185">Reference proteome</keyword>
<protein>
    <submittedName>
        <fullName evidence="7">Uncharacterized protein</fullName>
    </submittedName>
</protein>
<evidence type="ECO:0000256" key="3">
    <source>
        <dbReference type="ARBA" id="ARBA00022989"/>
    </source>
</evidence>
<dbReference type="PANTHER" id="PTHR31465:SF8">
    <property type="entry name" value="DOMAIN PROTEIN, PUTATIVE (AFU_ORTHOLOGUE AFUA_6G14140)-RELATED"/>
    <property type="match status" value="1"/>
</dbReference>
<organism evidence="7 8">
    <name type="scientific">Apiospora marii</name>
    <dbReference type="NCBI Taxonomy" id="335849"/>
    <lineage>
        <taxon>Eukaryota</taxon>
        <taxon>Fungi</taxon>
        <taxon>Dikarya</taxon>
        <taxon>Ascomycota</taxon>
        <taxon>Pezizomycotina</taxon>
        <taxon>Sordariomycetes</taxon>
        <taxon>Xylariomycetidae</taxon>
        <taxon>Amphisphaeriales</taxon>
        <taxon>Apiosporaceae</taxon>
        <taxon>Apiospora</taxon>
    </lineage>
</organism>
<comment type="caution">
    <text evidence="7">The sequence shown here is derived from an EMBL/GenBank/DDBJ whole genome shotgun (WGS) entry which is preliminary data.</text>
</comment>
<evidence type="ECO:0000313" key="8">
    <source>
        <dbReference type="Proteomes" id="UP001396898"/>
    </source>
</evidence>
<gene>
    <name evidence="7" type="ORF">PG991_005596</name>
</gene>
<feature type="transmembrane region" description="Helical" evidence="6">
    <location>
        <begin position="66"/>
        <end position="85"/>
    </location>
</feature>
<evidence type="ECO:0000313" key="7">
    <source>
        <dbReference type="EMBL" id="KAK8028540.1"/>
    </source>
</evidence>
<comment type="subcellular location">
    <subcellularLocation>
        <location evidence="1">Membrane</location>
        <topology evidence="1">Multi-pass membrane protein</topology>
    </subcellularLocation>
</comment>
<proteinExistence type="predicted"/>
<feature type="transmembrane region" description="Helical" evidence="6">
    <location>
        <begin position="39"/>
        <end position="59"/>
    </location>
</feature>
<feature type="transmembrane region" description="Helical" evidence="6">
    <location>
        <begin position="270"/>
        <end position="291"/>
    </location>
</feature>
<evidence type="ECO:0000256" key="6">
    <source>
        <dbReference type="SAM" id="Phobius"/>
    </source>
</evidence>
<dbReference type="Proteomes" id="UP001396898">
    <property type="component" value="Unassembled WGS sequence"/>
</dbReference>
<evidence type="ECO:0000256" key="4">
    <source>
        <dbReference type="ARBA" id="ARBA00023136"/>
    </source>
</evidence>
<sequence>MSSGNGNGTAPHRMSFKDCTEVSAFCPVEATVLGYYPNLGVNAFLCAGFAACVLGLIGAGIWKRTWGYSAALAAGCLLEFIGYIGRVQLSANPYNQGAFQTQICCIILAPTLICISIYLTLKHVALSISPELSRIRPRLYPLFFVPADVSCLILQAIGGGIAASAGKDNATLLLQGDRVIIAGIALQVAVLGFFGIMSVDYFVRARAWVKKGGASPEVLRLWNDKKFRMFAYAVTGAYTGIFIRCVYRIVEMAGGWGNPIMQDEPSFIVLEGFMILIPVALLTIFTPGVLFPDMAAREAMRFRSKKNKSHGDAADAEKAEHGVSGNGGGVTTSGDVTPHGHNHNTNADSAANKNASAASSL</sequence>
<feature type="transmembrane region" description="Helical" evidence="6">
    <location>
        <begin position="97"/>
        <end position="121"/>
    </location>
</feature>
<reference evidence="7 8" key="1">
    <citation type="submission" date="2023-01" db="EMBL/GenBank/DDBJ databases">
        <title>Analysis of 21 Apiospora genomes using comparative genomics revels a genus with tremendous synthesis potential of carbohydrate active enzymes and secondary metabolites.</title>
        <authorList>
            <person name="Sorensen T."/>
        </authorList>
    </citation>
    <scope>NUCLEOTIDE SEQUENCE [LARGE SCALE GENOMIC DNA]</scope>
    <source>
        <strain evidence="7 8">CBS 20057</strain>
    </source>
</reference>
<feature type="transmembrane region" description="Helical" evidence="6">
    <location>
        <begin position="178"/>
        <end position="203"/>
    </location>
</feature>
<evidence type="ECO:0000256" key="1">
    <source>
        <dbReference type="ARBA" id="ARBA00004141"/>
    </source>
</evidence>
<dbReference type="InterPro" id="IPR007568">
    <property type="entry name" value="RTA1"/>
</dbReference>
<dbReference type="Pfam" id="PF04479">
    <property type="entry name" value="RTA1"/>
    <property type="match status" value="1"/>
</dbReference>